<keyword evidence="3" id="KW-1185">Reference proteome</keyword>
<feature type="compositionally biased region" description="Polar residues" evidence="1">
    <location>
        <begin position="8"/>
        <end position="23"/>
    </location>
</feature>
<protein>
    <submittedName>
        <fullName evidence="2">Uncharacterized protein</fullName>
    </submittedName>
</protein>
<evidence type="ECO:0000256" key="1">
    <source>
        <dbReference type="SAM" id="MobiDB-lite"/>
    </source>
</evidence>
<sequence length="75" mass="8143">MAIPPQNPFQFHQVNHPSNTASYQEPVMKAAPPSTATIDPSLAAHNNSSSSGAKKQKTTPPCDRCRQRRLTDGNN</sequence>
<reference evidence="2 3" key="1">
    <citation type="submission" date="2016-05" db="EMBL/GenBank/DDBJ databases">
        <title>Genome sequencing reveals origins of a unique bacterial endosymbiosis in the earliest lineages of terrestrial Fungi.</title>
        <authorList>
            <consortium name="DOE Joint Genome Institute"/>
            <person name="Uehling J."/>
            <person name="Gryganskyi A."/>
            <person name="Hameed K."/>
            <person name="Tschaplinski T."/>
            <person name="Misztal P."/>
            <person name="Wu S."/>
            <person name="Desiro A."/>
            <person name="Vande Pol N."/>
            <person name="Du Z.-Y."/>
            <person name="Zienkiewicz A."/>
            <person name="Zienkiewicz K."/>
            <person name="Morin E."/>
            <person name="Tisserant E."/>
            <person name="Splivallo R."/>
            <person name="Hainaut M."/>
            <person name="Henrissat B."/>
            <person name="Ohm R."/>
            <person name="Kuo A."/>
            <person name="Yan J."/>
            <person name="Lipzen A."/>
            <person name="Nolan M."/>
            <person name="Labutti K."/>
            <person name="Barry K."/>
            <person name="Goldstein A."/>
            <person name="Labbe J."/>
            <person name="Schadt C."/>
            <person name="Tuskan G."/>
            <person name="Grigoriev I."/>
            <person name="Martin F."/>
            <person name="Vilgalys R."/>
            <person name="Bonito G."/>
        </authorList>
    </citation>
    <scope>NUCLEOTIDE SEQUENCE [LARGE SCALE GENOMIC DNA]</scope>
    <source>
        <strain evidence="2 3">AG-77</strain>
    </source>
</reference>
<proteinExistence type="predicted"/>
<evidence type="ECO:0000313" key="2">
    <source>
        <dbReference type="EMBL" id="OAQ28239.1"/>
    </source>
</evidence>
<feature type="compositionally biased region" description="Polar residues" evidence="1">
    <location>
        <begin position="34"/>
        <end position="53"/>
    </location>
</feature>
<dbReference type="AlphaFoldDB" id="A0A197JVB9"/>
<gene>
    <name evidence="2" type="ORF">K457DRAFT_20422</name>
</gene>
<dbReference type="Proteomes" id="UP000078512">
    <property type="component" value="Unassembled WGS sequence"/>
</dbReference>
<name>A0A197JVB9_9FUNG</name>
<dbReference type="EMBL" id="KV442050">
    <property type="protein sequence ID" value="OAQ28239.1"/>
    <property type="molecule type" value="Genomic_DNA"/>
</dbReference>
<evidence type="ECO:0000313" key="3">
    <source>
        <dbReference type="Proteomes" id="UP000078512"/>
    </source>
</evidence>
<feature type="compositionally biased region" description="Basic and acidic residues" evidence="1">
    <location>
        <begin position="63"/>
        <end position="75"/>
    </location>
</feature>
<feature type="region of interest" description="Disordered" evidence="1">
    <location>
        <begin position="1"/>
        <end position="75"/>
    </location>
</feature>
<accession>A0A197JVB9</accession>
<organism evidence="2 3">
    <name type="scientific">Linnemannia elongata AG-77</name>
    <dbReference type="NCBI Taxonomy" id="1314771"/>
    <lineage>
        <taxon>Eukaryota</taxon>
        <taxon>Fungi</taxon>
        <taxon>Fungi incertae sedis</taxon>
        <taxon>Mucoromycota</taxon>
        <taxon>Mortierellomycotina</taxon>
        <taxon>Mortierellomycetes</taxon>
        <taxon>Mortierellales</taxon>
        <taxon>Mortierellaceae</taxon>
        <taxon>Linnemannia</taxon>
    </lineage>
</organism>